<keyword evidence="2" id="KW-1133">Transmembrane helix</keyword>
<feature type="domain" description="C-type lectin" evidence="3">
    <location>
        <begin position="64"/>
        <end position="170"/>
    </location>
</feature>
<accession>A0A914EIM7</accession>
<reference evidence="5" key="1">
    <citation type="submission" date="2022-11" db="UniProtKB">
        <authorList>
            <consortium name="WormBaseParasite"/>
        </authorList>
    </citation>
    <scope>IDENTIFICATION</scope>
</reference>
<protein>
    <submittedName>
        <fullName evidence="5">C-type lectin domain-containing protein</fullName>
    </submittedName>
</protein>
<evidence type="ECO:0000313" key="4">
    <source>
        <dbReference type="Proteomes" id="UP000887540"/>
    </source>
</evidence>
<dbReference type="SMART" id="SM00034">
    <property type="entry name" value="CLECT"/>
    <property type="match status" value="1"/>
</dbReference>
<name>A0A914EIM7_9BILA</name>
<evidence type="ECO:0000259" key="3">
    <source>
        <dbReference type="PROSITE" id="PS50041"/>
    </source>
</evidence>
<evidence type="ECO:0000256" key="1">
    <source>
        <dbReference type="ARBA" id="ARBA00023157"/>
    </source>
</evidence>
<dbReference type="PANTHER" id="PTHR22803">
    <property type="entry name" value="MANNOSE, PHOSPHOLIPASE, LECTIN RECEPTOR RELATED"/>
    <property type="match status" value="1"/>
</dbReference>
<dbReference type="InterPro" id="IPR050111">
    <property type="entry name" value="C-type_lectin/snaclec_domain"/>
</dbReference>
<keyword evidence="2" id="KW-0472">Membrane</keyword>
<dbReference type="PROSITE" id="PS50041">
    <property type="entry name" value="C_TYPE_LECTIN_2"/>
    <property type="match status" value="1"/>
</dbReference>
<dbReference type="Gene3D" id="3.10.100.10">
    <property type="entry name" value="Mannose-Binding Protein A, subunit A"/>
    <property type="match status" value="1"/>
</dbReference>
<keyword evidence="1" id="KW-1015">Disulfide bond</keyword>
<keyword evidence="2" id="KW-0812">Transmembrane</keyword>
<dbReference type="Proteomes" id="UP000887540">
    <property type="component" value="Unplaced"/>
</dbReference>
<dbReference type="PROSITE" id="PS00615">
    <property type="entry name" value="C_TYPE_LECTIN_1"/>
    <property type="match status" value="1"/>
</dbReference>
<dbReference type="Pfam" id="PF00059">
    <property type="entry name" value="Lectin_C"/>
    <property type="match status" value="1"/>
</dbReference>
<sequence length="181" mass="20276">AIVPLIGAALPMMTIICTVLFKLKVNHLSVVMMTFKVFYLVFIFFLVNNIEGGCDNGWYQLTTVSNKCIKSLNPQTWNQGLASCQAAHAQGTLLTINSAFENEWLLNTNNPYDNFIGLNCVQTPYNWVWADGEPVKYEDFMAGFPTNQTGNYCVYLMGYGGQWADGVCNKDITGSICQYLY</sequence>
<evidence type="ECO:0000313" key="5">
    <source>
        <dbReference type="WBParaSite" id="ACRNAN_scaffold8157.g7080.t1"/>
    </source>
</evidence>
<dbReference type="InterPro" id="IPR016186">
    <property type="entry name" value="C-type_lectin-like/link_sf"/>
</dbReference>
<dbReference type="InterPro" id="IPR001304">
    <property type="entry name" value="C-type_lectin-like"/>
</dbReference>
<evidence type="ECO:0000256" key="2">
    <source>
        <dbReference type="SAM" id="Phobius"/>
    </source>
</evidence>
<dbReference type="InterPro" id="IPR016187">
    <property type="entry name" value="CTDL_fold"/>
</dbReference>
<dbReference type="WBParaSite" id="ACRNAN_scaffold8157.g7080.t1">
    <property type="protein sequence ID" value="ACRNAN_scaffold8157.g7080.t1"/>
    <property type="gene ID" value="ACRNAN_scaffold8157.g7080"/>
</dbReference>
<dbReference type="AlphaFoldDB" id="A0A914EIM7"/>
<proteinExistence type="predicted"/>
<keyword evidence="4" id="KW-1185">Reference proteome</keyword>
<feature type="transmembrane region" description="Helical" evidence="2">
    <location>
        <begin position="30"/>
        <end position="47"/>
    </location>
</feature>
<organism evidence="4 5">
    <name type="scientific">Acrobeloides nanus</name>
    <dbReference type="NCBI Taxonomy" id="290746"/>
    <lineage>
        <taxon>Eukaryota</taxon>
        <taxon>Metazoa</taxon>
        <taxon>Ecdysozoa</taxon>
        <taxon>Nematoda</taxon>
        <taxon>Chromadorea</taxon>
        <taxon>Rhabditida</taxon>
        <taxon>Tylenchina</taxon>
        <taxon>Cephalobomorpha</taxon>
        <taxon>Cephaloboidea</taxon>
        <taxon>Cephalobidae</taxon>
        <taxon>Acrobeloides</taxon>
    </lineage>
</organism>
<dbReference type="CDD" id="cd00037">
    <property type="entry name" value="CLECT"/>
    <property type="match status" value="1"/>
</dbReference>
<dbReference type="SUPFAM" id="SSF56436">
    <property type="entry name" value="C-type lectin-like"/>
    <property type="match status" value="1"/>
</dbReference>
<dbReference type="InterPro" id="IPR018378">
    <property type="entry name" value="C-type_lectin_CS"/>
</dbReference>
<feature type="transmembrane region" description="Helical" evidence="2">
    <location>
        <begin position="6"/>
        <end position="23"/>
    </location>
</feature>